<feature type="domain" description="GGDEF" evidence="3">
    <location>
        <begin position="58"/>
        <end position="188"/>
    </location>
</feature>
<dbReference type="SUPFAM" id="SSF141868">
    <property type="entry name" value="EAL domain-like"/>
    <property type="match status" value="1"/>
</dbReference>
<evidence type="ECO:0000259" key="2">
    <source>
        <dbReference type="PROSITE" id="PS50883"/>
    </source>
</evidence>
<evidence type="ECO:0000313" key="5">
    <source>
        <dbReference type="Proteomes" id="UP000886780"/>
    </source>
</evidence>
<feature type="domain" description="EAL" evidence="2">
    <location>
        <begin position="197"/>
        <end position="451"/>
    </location>
</feature>
<dbReference type="AlphaFoldDB" id="A0A9D1W4Q9"/>
<dbReference type="InterPro" id="IPR001633">
    <property type="entry name" value="EAL_dom"/>
</dbReference>
<comment type="caution">
    <text evidence="4">The sequence shown here is derived from an EMBL/GenBank/DDBJ whole genome shotgun (WGS) entry which is preliminary data.</text>
</comment>
<dbReference type="NCBIfam" id="TIGR00254">
    <property type="entry name" value="GGDEF"/>
    <property type="match status" value="1"/>
</dbReference>
<protein>
    <submittedName>
        <fullName evidence="4">Bifunctional diguanylate cyclase/phosphodiesterase</fullName>
    </submittedName>
</protein>
<reference evidence="4" key="2">
    <citation type="submission" date="2021-04" db="EMBL/GenBank/DDBJ databases">
        <authorList>
            <person name="Gilroy R."/>
        </authorList>
    </citation>
    <scope>NUCLEOTIDE SEQUENCE</scope>
    <source>
        <strain evidence="4">ChiGjej4B4-12881</strain>
    </source>
</reference>
<sequence length="467" mass="52329">MGWMQKDKKRPHARTHTPAEAAPERGERRRERAVNGEDGGDLCRRRLDALLHSQNIQSRGVVMKLHLENFKQLNEILGYAYCQNLLSQIISYLEGVSGSPVYRYIGVEFLIILRNASVSQASQLAEDILAQFDRVWKVDGTDCLCSVQIGLCPYPGYADSADDMMKLLDMALTRASAMGPNQYTVYDSQMQADFVRRQTIAKHLQNAIDREEIEVRYRPVYNIETRRFSRGEFDMRVFIPGIGMVSSTEFLPIAEDSGQIRSVEYFALDRVSACIRRLCDIGVDFDSIALPISSVLFLQEDFIDRVAALIRDYGIPSGKLALELEEDIFTMGNLSANTTLQTLSAMGVELILNHFGSGISSVTGVLDLSVNTLKLDRMLLWQLETNPKAATVIAGLVRMVRELGLNIMAEGVETSGQLKILNAAGCTFQQGFYYSPAVSEESMTRILASDRARAQQIIEQEKLQLKR</sequence>
<dbReference type="Pfam" id="PF00990">
    <property type="entry name" value="GGDEF"/>
    <property type="match status" value="1"/>
</dbReference>
<gene>
    <name evidence="4" type="ORF">IAA28_05200</name>
</gene>
<dbReference type="InterPro" id="IPR035919">
    <property type="entry name" value="EAL_sf"/>
</dbReference>
<proteinExistence type="predicted"/>
<dbReference type="PANTHER" id="PTHR33121">
    <property type="entry name" value="CYCLIC DI-GMP PHOSPHODIESTERASE PDEF"/>
    <property type="match status" value="1"/>
</dbReference>
<dbReference type="InterPro" id="IPR050706">
    <property type="entry name" value="Cyclic-di-GMP_PDE-like"/>
</dbReference>
<dbReference type="CDD" id="cd01949">
    <property type="entry name" value="GGDEF"/>
    <property type="match status" value="1"/>
</dbReference>
<feature type="compositionally biased region" description="Basic and acidic residues" evidence="1">
    <location>
        <begin position="22"/>
        <end position="37"/>
    </location>
</feature>
<dbReference type="SUPFAM" id="SSF55073">
    <property type="entry name" value="Nucleotide cyclase"/>
    <property type="match status" value="1"/>
</dbReference>
<reference evidence="4" key="1">
    <citation type="journal article" date="2021" name="PeerJ">
        <title>Extensive microbial diversity within the chicken gut microbiome revealed by metagenomics and culture.</title>
        <authorList>
            <person name="Gilroy R."/>
            <person name="Ravi A."/>
            <person name="Getino M."/>
            <person name="Pursley I."/>
            <person name="Horton D.L."/>
            <person name="Alikhan N.F."/>
            <person name="Baker D."/>
            <person name="Gharbi K."/>
            <person name="Hall N."/>
            <person name="Watson M."/>
            <person name="Adriaenssens E.M."/>
            <person name="Foster-Nyarko E."/>
            <person name="Jarju S."/>
            <person name="Secka A."/>
            <person name="Antonio M."/>
            <person name="Oren A."/>
            <person name="Chaudhuri R.R."/>
            <person name="La Ragione R."/>
            <person name="Hildebrand F."/>
            <person name="Pallen M.J."/>
        </authorList>
    </citation>
    <scope>NUCLEOTIDE SEQUENCE</scope>
    <source>
        <strain evidence="4">ChiGjej4B4-12881</strain>
    </source>
</reference>
<feature type="region of interest" description="Disordered" evidence="1">
    <location>
        <begin position="1"/>
        <end position="37"/>
    </location>
</feature>
<dbReference type="Gene3D" id="3.30.70.270">
    <property type="match status" value="1"/>
</dbReference>
<accession>A0A9D1W4Q9</accession>
<evidence type="ECO:0000259" key="3">
    <source>
        <dbReference type="PROSITE" id="PS50887"/>
    </source>
</evidence>
<dbReference type="InterPro" id="IPR029787">
    <property type="entry name" value="Nucleotide_cyclase"/>
</dbReference>
<evidence type="ECO:0000313" key="4">
    <source>
        <dbReference type="EMBL" id="HIX52183.1"/>
    </source>
</evidence>
<dbReference type="InterPro" id="IPR043128">
    <property type="entry name" value="Rev_trsase/Diguanyl_cyclase"/>
</dbReference>
<organism evidence="4 5">
    <name type="scientific">Candidatus Lachnoclostridium stercoripullorum</name>
    <dbReference type="NCBI Taxonomy" id="2838635"/>
    <lineage>
        <taxon>Bacteria</taxon>
        <taxon>Bacillati</taxon>
        <taxon>Bacillota</taxon>
        <taxon>Clostridia</taxon>
        <taxon>Lachnospirales</taxon>
        <taxon>Lachnospiraceae</taxon>
    </lineage>
</organism>
<dbReference type="Pfam" id="PF00563">
    <property type="entry name" value="EAL"/>
    <property type="match status" value="1"/>
</dbReference>
<dbReference type="PANTHER" id="PTHR33121:SF70">
    <property type="entry name" value="SIGNALING PROTEIN YKOW"/>
    <property type="match status" value="1"/>
</dbReference>
<dbReference type="InterPro" id="IPR000160">
    <property type="entry name" value="GGDEF_dom"/>
</dbReference>
<dbReference type="GO" id="GO:0071111">
    <property type="term" value="F:cyclic-guanylate-specific phosphodiesterase activity"/>
    <property type="evidence" value="ECO:0007669"/>
    <property type="project" value="InterPro"/>
</dbReference>
<dbReference type="Proteomes" id="UP000886780">
    <property type="component" value="Unassembled WGS sequence"/>
</dbReference>
<dbReference type="CDD" id="cd01948">
    <property type="entry name" value="EAL"/>
    <property type="match status" value="1"/>
</dbReference>
<dbReference type="SMART" id="SM00052">
    <property type="entry name" value="EAL"/>
    <property type="match status" value="1"/>
</dbReference>
<dbReference type="SMART" id="SM00267">
    <property type="entry name" value="GGDEF"/>
    <property type="match status" value="1"/>
</dbReference>
<dbReference type="Gene3D" id="3.20.20.450">
    <property type="entry name" value="EAL domain"/>
    <property type="match status" value="1"/>
</dbReference>
<dbReference type="PROSITE" id="PS50887">
    <property type="entry name" value="GGDEF"/>
    <property type="match status" value="1"/>
</dbReference>
<name>A0A9D1W4Q9_9FIRM</name>
<dbReference type="EMBL" id="DXEU01000092">
    <property type="protein sequence ID" value="HIX52183.1"/>
    <property type="molecule type" value="Genomic_DNA"/>
</dbReference>
<evidence type="ECO:0000256" key="1">
    <source>
        <dbReference type="SAM" id="MobiDB-lite"/>
    </source>
</evidence>
<dbReference type="PROSITE" id="PS50883">
    <property type="entry name" value="EAL"/>
    <property type="match status" value="1"/>
</dbReference>